<accession>A0A8J4PRE4</accession>
<proteinExistence type="predicted"/>
<dbReference type="EMBL" id="AJWJ01001147">
    <property type="protein sequence ID" value="KAF2068186.1"/>
    <property type="molecule type" value="Genomic_DNA"/>
</dbReference>
<evidence type="ECO:0000256" key="1">
    <source>
        <dbReference type="SAM" id="SignalP"/>
    </source>
</evidence>
<evidence type="ECO:0000313" key="3">
    <source>
        <dbReference type="EMBL" id="KAF2068186.1"/>
    </source>
</evidence>
<feature type="domain" description="DUF7743" evidence="2">
    <location>
        <begin position="444"/>
        <end position="541"/>
    </location>
</feature>
<dbReference type="Proteomes" id="UP000695562">
    <property type="component" value="Unassembled WGS sequence"/>
</dbReference>
<keyword evidence="4" id="KW-1185">Reference proteome</keyword>
<keyword evidence="1" id="KW-0732">Signal</keyword>
<feature type="non-terminal residue" evidence="3">
    <location>
        <position position="1"/>
    </location>
</feature>
<gene>
    <name evidence="3" type="ORF">CYY_010488</name>
</gene>
<feature type="signal peptide" evidence="1">
    <location>
        <begin position="1"/>
        <end position="24"/>
    </location>
</feature>
<name>A0A8J4PRE4_9MYCE</name>
<reference evidence="3" key="1">
    <citation type="submission" date="2020-01" db="EMBL/GenBank/DDBJ databases">
        <title>Development of genomics and gene disruption for Polysphondylium violaceum indicates a role for the polyketide synthase stlB in stalk morphogenesis.</title>
        <authorList>
            <person name="Narita B."/>
            <person name="Kawabe Y."/>
            <person name="Kin K."/>
            <person name="Saito T."/>
            <person name="Gibbs R."/>
            <person name="Kuspa A."/>
            <person name="Muzny D."/>
            <person name="Queller D."/>
            <person name="Richards S."/>
            <person name="Strassman J."/>
            <person name="Sucgang R."/>
            <person name="Worley K."/>
            <person name="Schaap P."/>
        </authorList>
    </citation>
    <scope>NUCLEOTIDE SEQUENCE</scope>
    <source>
        <strain evidence="3">QSvi11</strain>
    </source>
</reference>
<feature type="chain" id="PRO_5035275733" description="DUF7743 domain-containing protein" evidence="1">
    <location>
        <begin position="25"/>
        <end position="666"/>
    </location>
</feature>
<protein>
    <recommendedName>
        <fullName evidence="2">DUF7743 domain-containing protein</fullName>
    </recommendedName>
</protein>
<evidence type="ECO:0000313" key="4">
    <source>
        <dbReference type="Proteomes" id="UP000695562"/>
    </source>
</evidence>
<dbReference type="Pfam" id="PF24893">
    <property type="entry name" value="DUF7743"/>
    <property type="match status" value="1"/>
</dbReference>
<sequence length="666" mass="74673">MRKGEIVGSVISLLILFCIGSGVSELVIQDLSDASVNKMYAFFMPSGGFECPPKKFTFFVTDSEATDQIRIEAASSNINASITSSNFTSMLFNFNLLTSNLITGEFQFTINSGLNVETFTYASPCIAPPTTLDIEVLNSNYSMMTYTNEISGGKMLPFFYFKVKNFDETCGSPILDLFLNQSCIFPSFKIVWGNIYQGGFLINCTMSSLSDKFYELFEQDLYFSVGVSQSSQYNNNFVIHSYLKRSNSPTSAVSLESVKLYPKTTNNIVFANIAHVYLTLESNEYDLPILSFLSVTTSLNMAILGMRNNTKLVFVIPFSVVAPSSLNTFSIANTIVKSDSTAYNVVIPTLPATTSSDSSLTLNNSNDLVTYTCISNCSWCYSLALQADNLFLDTIIEAFPYGFTRGNSKSFNYTTDLFFSSYVEGFLNTHFNLGNANLQIISSTPDSIAPKILSYKIYPIIGTTYQIARIKIVDEISGFNKLTYIGDYRNIVEGSVWDGEYDFLIQKSLLLARYGLNSYIVDFALNFNNMFFNQYNNLNLDTWDTNYLNFSTITNIRFEYNDIDVSDSSFENRLFIYTSQPDPRVGPVIFLRELAVRGTIPSVIFIGSWSYDLGCYVIPFEVKRNYNAPVYNFNIYSRNSAAESSIFKNLFGSDAELRVKSTLGDI</sequence>
<dbReference type="AlphaFoldDB" id="A0A8J4PRE4"/>
<dbReference type="InterPro" id="IPR056645">
    <property type="entry name" value="DUF7743"/>
</dbReference>
<organism evidence="3 4">
    <name type="scientific">Polysphondylium violaceum</name>
    <dbReference type="NCBI Taxonomy" id="133409"/>
    <lineage>
        <taxon>Eukaryota</taxon>
        <taxon>Amoebozoa</taxon>
        <taxon>Evosea</taxon>
        <taxon>Eumycetozoa</taxon>
        <taxon>Dictyostelia</taxon>
        <taxon>Dictyosteliales</taxon>
        <taxon>Dictyosteliaceae</taxon>
        <taxon>Polysphondylium</taxon>
    </lineage>
</organism>
<comment type="caution">
    <text evidence="3">The sequence shown here is derived from an EMBL/GenBank/DDBJ whole genome shotgun (WGS) entry which is preliminary data.</text>
</comment>
<evidence type="ECO:0000259" key="2">
    <source>
        <dbReference type="Pfam" id="PF24893"/>
    </source>
</evidence>